<evidence type="ECO:0000256" key="5">
    <source>
        <dbReference type="ARBA" id="ARBA00023136"/>
    </source>
</evidence>
<dbReference type="Pfam" id="PF12698">
    <property type="entry name" value="ABC2_membrane_3"/>
    <property type="match status" value="1"/>
</dbReference>
<evidence type="ECO:0000256" key="2">
    <source>
        <dbReference type="ARBA" id="ARBA00022475"/>
    </source>
</evidence>
<keyword evidence="3 6" id="KW-0812">Transmembrane</keyword>
<evidence type="ECO:0000256" key="6">
    <source>
        <dbReference type="SAM" id="Phobius"/>
    </source>
</evidence>
<sequence length="347" mass="38179">MIPWLRRDPWQGFILLLAPLLVVGGLYTIFASRTPVELPVAWWDQDHSALSRQLGRQLQASPAIRLHSVTSLAEGKAMLANGTAYALIQVPVGASETLFRREPLVLDLRYNGQYLLLARRLSAPLQQALASGLSQQATLSLNLAGVPAAAQPAQLAPVQVQLTALNNQNLDYAAFLVPPLALAVWQILVLLSVLNFYQRPPPGVCPRRALPLLLAWQWGWAGIGLWLLSPLLMLPIGTPLWPLWFGLLPVMGAVTTAALLLRRSGREAEQLVSVGAALLTPAMTYMGVTMPEGDMPMAAQWWGQVIPSTHYLPLLQSYRGVGEANWLALWPLMMLLPLLVWLWRRSA</sequence>
<dbReference type="Gene3D" id="3.40.1710.10">
    <property type="entry name" value="abc type-2 transporter like domain"/>
    <property type="match status" value="1"/>
</dbReference>
<protein>
    <submittedName>
        <fullName evidence="8">ABC transporter permease</fullName>
    </submittedName>
</protein>
<keyword evidence="4 6" id="KW-1133">Transmembrane helix</keyword>
<dbReference type="InterPro" id="IPR013525">
    <property type="entry name" value="ABC2_TM"/>
</dbReference>
<name>A0ABP9SFY4_9GAMM</name>
<reference evidence="9" key="1">
    <citation type="journal article" date="2019" name="Int. J. Syst. Evol. Microbiol.">
        <title>The Global Catalogue of Microorganisms (GCM) 10K type strain sequencing project: providing services to taxonomists for standard genome sequencing and annotation.</title>
        <authorList>
            <consortium name="The Broad Institute Genomics Platform"/>
            <consortium name="The Broad Institute Genome Sequencing Center for Infectious Disease"/>
            <person name="Wu L."/>
            <person name="Ma J."/>
        </authorList>
    </citation>
    <scope>NUCLEOTIDE SEQUENCE [LARGE SCALE GENOMIC DNA]</scope>
    <source>
        <strain evidence="9">JCM 18720</strain>
    </source>
</reference>
<comment type="caution">
    <text evidence="8">The sequence shown here is derived from an EMBL/GenBank/DDBJ whole genome shotgun (WGS) entry which is preliminary data.</text>
</comment>
<feature type="transmembrane region" description="Helical" evidence="6">
    <location>
        <begin position="241"/>
        <end position="261"/>
    </location>
</feature>
<dbReference type="PANTHER" id="PTHR30294:SF47">
    <property type="entry name" value="INNER MEMBRANE TRANSPORT PERMEASE YHHJ"/>
    <property type="match status" value="1"/>
</dbReference>
<feature type="transmembrane region" description="Helical" evidence="6">
    <location>
        <begin position="268"/>
        <end position="288"/>
    </location>
</feature>
<feature type="transmembrane region" description="Helical" evidence="6">
    <location>
        <begin position="172"/>
        <end position="197"/>
    </location>
</feature>
<dbReference type="Proteomes" id="UP001501600">
    <property type="component" value="Unassembled WGS sequence"/>
</dbReference>
<keyword evidence="5 6" id="KW-0472">Membrane</keyword>
<dbReference type="PANTHER" id="PTHR30294">
    <property type="entry name" value="MEMBRANE COMPONENT OF ABC TRANSPORTER YHHJ-RELATED"/>
    <property type="match status" value="1"/>
</dbReference>
<keyword evidence="9" id="KW-1185">Reference proteome</keyword>
<feature type="domain" description="ABC-2 type transporter transmembrane" evidence="7">
    <location>
        <begin position="13"/>
        <end position="196"/>
    </location>
</feature>
<evidence type="ECO:0000256" key="1">
    <source>
        <dbReference type="ARBA" id="ARBA00004651"/>
    </source>
</evidence>
<proteinExistence type="predicted"/>
<feature type="transmembrane region" description="Helical" evidence="6">
    <location>
        <begin position="209"/>
        <end position="229"/>
    </location>
</feature>
<dbReference type="RefSeq" id="WP_345317750.1">
    <property type="nucleotide sequence ID" value="NZ_BAABLF010000029.1"/>
</dbReference>
<feature type="transmembrane region" description="Helical" evidence="6">
    <location>
        <begin position="324"/>
        <end position="343"/>
    </location>
</feature>
<accession>A0ABP9SFY4</accession>
<dbReference type="InterPro" id="IPR051449">
    <property type="entry name" value="ABC-2_transporter_component"/>
</dbReference>
<evidence type="ECO:0000313" key="9">
    <source>
        <dbReference type="Proteomes" id="UP001501600"/>
    </source>
</evidence>
<keyword evidence="2" id="KW-1003">Cell membrane</keyword>
<evidence type="ECO:0000256" key="3">
    <source>
        <dbReference type="ARBA" id="ARBA00022692"/>
    </source>
</evidence>
<evidence type="ECO:0000256" key="4">
    <source>
        <dbReference type="ARBA" id="ARBA00022989"/>
    </source>
</evidence>
<evidence type="ECO:0000313" key="8">
    <source>
        <dbReference type="EMBL" id="GAA5194490.1"/>
    </source>
</evidence>
<comment type="subcellular location">
    <subcellularLocation>
        <location evidence="1">Cell membrane</location>
        <topology evidence="1">Multi-pass membrane protein</topology>
    </subcellularLocation>
</comment>
<organism evidence="8 9">
    <name type="scientific">Ferrimonas gelatinilytica</name>
    <dbReference type="NCBI Taxonomy" id="1255257"/>
    <lineage>
        <taxon>Bacteria</taxon>
        <taxon>Pseudomonadati</taxon>
        <taxon>Pseudomonadota</taxon>
        <taxon>Gammaproteobacteria</taxon>
        <taxon>Alteromonadales</taxon>
        <taxon>Ferrimonadaceae</taxon>
        <taxon>Ferrimonas</taxon>
    </lineage>
</organism>
<gene>
    <name evidence="8" type="ORF">GCM10025772_27550</name>
</gene>
<feature type="transmembrane region" description="Helical" evidence="6">
    <location>
        <begin position="12"/>
        <end position="30"/>
    </location>
</feature>
<evidence type="ECO:0000259" key="7">
    <source>
        <dbReference type="Pfam" id="PF12698"/>
    </source>
</evidence>
<dbReference type="EMBL" id="BAABLF010000029">
    <property type="protein sequence ID" value="GAA5194490.1"/>
    <property type="molecule type" value="Genomic_DNA"/>
</dbReference>